<evidence type="ECO:0000256" key="1">
    <source>
        <dbReference type="SAM" id="MobiDB-lite"/>
    </source>
</evidence>
<feature type="transmembrane region" description="Helical" evidence="2">
    <location>
        <begin position="123"/>
        <end position="145"/>
    </location>
</feature>
<evidence type="ECO:0000256" key="2">
    <source>
        <dbReference type="SAM" id="Phobius"/>
    </source>
</evidence>
<proteinExistence type="predicted"/>
<feature type="domain" description="DUF7704" evidence="3">
    <location>
        <begin position="6"/>
        <end position="144"/>
    </location>
</feature>
<feature type="region of interest" description="Disordered" evidence="1">
    <location>
        <begin position="147"/>
        <end position="170"/>
    </location>
</feature>
<keyword evidence="2" id="KW-1133">Transmembrane helix</keyword>
<comment type="caution">
    <text evidence="4">The sequence shown here is derived from an EMBL/GenBank/DDBJ whole genome shotgun (WGS) entry which is preliminary data.</text>
</comment>
<evidence type="ECO:0000259" key="3">
    <source>
        <dbReference type="Pfam" id="PF24803"/>
    </source>
</evidence>
<dbReference type="PANTHER" id="PTHR37019">
    <property type="entry name" value="CHROMOSOME 1, WHOLE GENOME SHOTGUN SEQUENCE"/>
    <property type="match status" value="1"/>
</dbReference>
<reference evidence="4" key="1">
    <citation type="submission" date="2022-10" db="EMBL/GenBank/DDBJ databases">
        <title>Tapping the CABI collections for fungal endophytes: first genome assemblies for Collariella, Neodidymelliopsis, Ascochyta clinopodiicola, Didymella pomorum, Didymosphaeria variabile, Neocosmospora piperis and Neocucurbitaria cava.</title>
        <authorList>
            <person name="Hill R."/>
        </authorList>
    </citation>
    <scope>NUCLEOTIDE SEQUENCE</scope>
    <source>
        <strain evidence="4">IMI 355082</strain>
    </source>
</reference>
<dbReference type="Proteomes" id="UP001140453">
    <property type="component" value="Unassembled WGS sequence"/>
</dbReference>
<dbReference type="InterPro" id="IPR056121">
    <property type="entry name" value="DUF7704"/>
</dbReference>
<protein>
    <recommendedName>
        <fullName evidence="3">DUF7704 domain-containing protein</fullName>
    </recommendedName>
</protein>
<evidence type="ECO:0000313" key="5">
    <source>
        <dbReference type="Proteomes" id="UP001140453"/>
    </source>
</evidence>
<dbReference type="Pfam" id="PF24803">
    <property type="entry name" value="DUF7704"/>
    <property type="match status" value="1"/>
</dbReference>
<dbReference type="OrthoDB" id="3587182at2759"/>
<keyword evidence="2" id="KW-0472">Membrane</keyword>
<sequence>MSFPSQIAPIYRVWHLYIEPFSAFYGAVLCARSPLLYLSVMSPRANRSHFNSEVQVVFDQLAATYLLFAFNQGVVLRIADGNLRIWRALLAGMLICDLVHIWGTSKALGPSLFVPVEWRFYDWVNVIMLIIPVLLRSAFLAGVGVKEGEKKAASQPGTSGRQTRSKTKTG</sequence>
<dbReference type="PANTHER" id="PTHR37019:SF1">
    <property type="entry name" value="EXPERA DOMAIN-CONTAINING PROTEIN"/>
    <property type="match status" value="1"/>
</dbReference>
<evidence type="ECO:0000313" key="4">
    <source>
        <dbReference type="EMBL" id="KAJ4388579.1"/>
    </source>
</evidence>
<feature type="transmembrane region" description="Helical" evidence="2">
    <location>
        <begin position="60"/>
        <end position="78"/>
    </location>
</feature>
<accession>A0A9W9CUD0</accession>
<organism evidence="4 5">
    <name type="scientific">Gnomoniopsis smithogilvyi</name>
    <dbReference type="NCBI Taxonomy" id="1191159"/>
    <lineage>
        <taxon>Eukaryota</taxon>
        <taxon>Fungi</taxon>
        <taxon>Dikarya</taxon>
        <taxon>Ascomycota</taxon>
        <taxon>Pezizomycotina</taxon>
        <taxon>Sordariomycetes</taxon>
        <taxon>Sordariomycetidae</taxon>
        <taxon>Diaporthales</taxon>
        <taxon>Gnomoniaceae</taxon>
        <taxon>Gnomoniopsis</taxon>
    </lineage>
</organism>
<name>A0A9W9CUD0_9PEZI</name>
<dbReference type="EMBL" id="JAPEVB010000004">
    <property type="protein sequence ID" value="KAJ4388579.1"/>
    <property type="molecule type" value="Genomic_DNA"/>
</dbReference>
<feature type="transmembrane region" description="Helical" evidence="2">
    <location>
        <begin position="21"/>
        <end position="40"/>
    </location>
</feature>
<keyword evidence="2" id="KW-0812">Transmembrane</keyword>
<feature type="transmembrane region" description="Helical" evidence="2">
    <location>
        <begin position="85"/>
        <end position="103"/>
    </location>
</feature>
<dbReference type="AlphaFoldDB" id="A0A9W9CUD0"/>
<gene>
    <name evidence="4" type="ORF">N0V93_006037</name>
</gene>
<keyword evidence="5" id="KW-1185">Reference proteome</keyword>